<evidence type="ECO:0000313" key="2">
    <source>
        <dbReference type="EMBL" id="SDE82271.1"/>
    </source>
</evidence>
<dbReference type="PROSITE" id="PS51257">
    <property type="entry name" value="PROKAR_LIPOPROTEIN"/>
    <property type="match status" value="1"/>
</dbReference>
<protein>
    <recommendedName>
        <fullName evidence="1">Tll0287-like domain-containing protein</fullName>
    </recommendedName>
</protein>
<reference evidence="3" key="1">
    <citation type="submission" date="2016-10" db="EMBL/GenBank/DDBJ databases">
        <authorList>
            <person name="Varghese N."/>
            <person name="Submissions S."/>
        </authorList>
    </citation>
    <scope>NUCLEOTIDE SEQUENCE [LARGE SCALE GENOMIC DNA]</scope>
    <source>
        <strain evidence="3">DSM 24729</strain>
    </source>
</reference>
<accession>A0A1G7G295</accession>
<keyword evidence="3" id="KW-1185">Reference proteome</keyword>
<dbReference type="EMBL" id="FNBD01000004">
    <property type="protein sequence ID" value="SDE82271.1"/>
    <property type="molecule type" value="Genomic_DNA"/>
</dbReference>
<dbReference type="RefSeq" id="WP_074538005.1">
    <property type="nucleotide sequence ID" value="NZ_FNBD01000004.1"/>
</dbReference>
<dbReference type="AlphaFoldDB" id="A0A1G7G295"/>
<proteinExistence type="predicted"/>
<sequence length="205" mass="22926">MKFIIPSLLLLVLAGCKDSETKTNATKQIPMIENATQKTTQNQKNLAAIGLEYAQTTQQALGKQLIGTIQKKGTSAALKFCNIQAYPITDSMALKHNATLKRVSDKPRNQANKANEAELEYIKSYKQDIVNGITPTPVVKKYMDDMVEFYYPIITNAMCLQCHGTEKEVNPETRAVIRSLYPKDMALGYGTNEVRGIWSISFKEQ</sequence>
<organism evidence="2 3">
    <name type="scientific">Cellulophaga baltica</name>
    <dbReference type="NCBI Taxonomy" id="76594"/>
    <lineage>
        <taxon>Bacteria</taxon>
        <taxon>Pseudomonadati</taxon>
        <taxon>Bacteroidota</taxon>
        <taxon>Flavobacteriia</taxon>
        <taxon>Flavobacteriales</taxon>
        <taxon>Flavobacteriaceae</taxon>
        <taxon>Cellulophaga</taxon>
    </lineage>
</organism>
<dbReference type="eggNOG" id="COG2010">
    <property type="taxonomic scope" value="Bacteria"/>
</dbReference>
<feature type="domain" description="Tll0287-like" evidence="1">
    <location>
        <begin position="36"/>
        <end position="202"/>
    </location>
</feature>
<dbReference type="Proteomes" id="UP000182114">
    <property type="component" value="Unassembled WGS sequence"/>
</dbReference>
<evidence type="ECO:0000313" key="3">
    <source>
        <dbReference type="Proteomes" id="UP000182114"/>
    </source>
</evidence>
<name>A0A1G7G295_9FLAO</name>
<gene>
    <name evidence="2" type="ORF">SAMN04487992_10476</name>
</gene>
<evidence type="ECO:0000259" key="1">
    <source>
        <dbReference type="Pfam" id="PF11845"/>
    </source>
</evidence>
<dbReference type="Pfam" id="PF11845">
    <property type="entry name" value="Tll0287-like"/>
    <property type="match status" value="1"/>
</dbReference>
<dbReference type="InterPro" id="IPR021796">
    <property type="entry name" value="Tll0287-like_dom"/>
</dbReference>